<name>A0A7X9S0S4_9BACT</name>
<dbReference type="EMBL" id="JABANE010000144">
    <property type="protein sequence ID" value="NME72229.1"/>
    <property type="molecule type" value="Genomic_DNA"/>
</dbReference>
<dbReference type="Gene3D" id="3.90.25.10">
    <property type="entry name" value="UDP-galactose 4-epimerase, domain 1"/>
    <property type="match status" value="1"/>
</dbReference>
<evidence type="ECO:0000313" key="4">
    <source>
        <dbReference type="Proteomes" id="UP000576082"/>
    </source>
</evidence>
<organism evidence="3 4">
    <name type="scientific">Flammeovirga aprica JL-4</name>
    <dbReference type="NCBI Taxonomy" id="694437"/>
    <lineage>
        <taxon>Bacteria</taxon>
        <taxon>Pseudomonadati</taxon>
        <taxon>Bacteroidota</taxon>
        <taxon>Cytophagia</taxon>
        <taxon>Cytophagales</taxon>
        <taxon>Flammeovirgaceae</taxon>
        <taxon>Flammeovirga</taxon>
    </lineage>
</organism>
<evidence type="ECO:0000259" key="2">
    <source>
        <dbReference type="Pfam" id="PF01370"/>
    </source>
</evidence>
<dbReference type="SUPFAM" id="SSF51735">
    <property type="entry name" value="NAD(P)-binding Rossmann-fold domains"/>
    <property type="match status" value="1"/>
</dbReference>
<accession>A0A7X9S0S4</accession>
<dbReference type="Proteomes" id="UP000576082">
    <property type="component" value="Unassembled WGS sequence"/>
</dbReference>
<dbReference type="AlphaFoldDB" id="A0A7X9S0S4"/>
<dbReference type="Pfam" id="PF01370">
    <property type="entry name" value="Epimerase"/>
    <property type="match status" value="1"/>
</dbReference>
<evidence type="ECO:0000256" key="1">
    <source>
        <dbReference type="ARBA" id="ARBA00023027"/>
    </source>
</evidence>
<comment type="caution">
    <text evidence="3">The sequence shown here is derived from an EMBL/GenBank/DDBJ whole genome shotgun (WGS) entry which is preliminary data.</text>
</comment>
<evidence type="ECO:0000313" key="3">
    <source>
        <dbReference type="EMBL" id="NME72229.1"/>
    </source>
</evidence>
<reference evidence="3 4" key="1">
    <citation type="submission" date="2020-04" db="EMBL/GenBank/DDBJ databases">
        <title>Flammeovirga sp. SR4, a novel species isolated from seawater.</title>
        <authorList>
            <person name="Wang X."/>
        </authorList>
    </citation>
    <scope>NUCLEOTIDE SEQUENCE [LARGE SCALE GENOMIC DNA]</scope>
    <source>
        <strain evidence="3 4">ATCC 23126</strain>
    </source>
</reference>
<protein>
    <submittedName>
        <fullName evidence="3">NAD-dependent epimerase/dehydratase family protein</fullName>
    </submittedName>
</protein>
<dbReference type="InterPro" id="IPR001509">
    <property type="entry name" value="Epimerase_deHydtase"/>
</dbReference>
<proteinExistence type="predicted"/>
<sequence length="334" mass="38315">MKKILITGAAGFIGYHLSKKLSEYNYQLIGIDNINDYYPMSLKFDRLKELGIESDFIRYNHKVISNKLDNFSFVRLDITDEHNLIELFRKENFNYVVNLAAQAGVRYSIDNPRAYISSNISGFLNILEGCRHYPVEHLVYASSSSVYGQNTEQPFSTDHRVDTPVSLYASTKRSNELMAHTYNHLYNINCTGLRFFTVYGPWGRPDMAPMLFAKAILNGDSIKVFNNGELERDFTYIDDIINGIAKVLTNKSQNGNDLYNIGCGSPTKLMEFIKTMEKYLGKTALKKMYPMQPGDVYSTFADTSNLEKNFHYKASVDIDEGIKNFVEWYLMYNA</sequence>
<keyword evidence="4" id="KW-1185">Reference proteome</keyword>
<dbReference type="InterPro" id="IPR036291">
    <property type="entry name" value="NAD(P)-bd_dom_sf"/>
</dbReference>
<gene>
    <name evidence="3" type="ORF">HHU12_29990</name>
</gene>
<dbReference type="PANTHER" id="PTHR43574">
    <property type="entry name" value="EPIMERASE-RELATED"/>
    <property type="match status" value="1"/>
</dbReference>
<keyword evidence="1" id="KW-0520">NAD</keyword>
<dbReference type="Gene3D" id="3.40.50.720">
    <property type="entry name" value="NAD(P)-binding Rossmann-like Domain"/>
    <property type="match status" value="1"/>
</dbReference>
<dbReference type="PRINTS" id="PR01713">
    <property type="entry name" value="NUCEPIMERASE"/>
</dbReference>
<dbReference type="RefSeq" id="WP_169660423.1">
    <property type="nucleotide sequence ID" value="NZ_JABANE010000144.1"/>
</dbReference>
<feature type="domain" description="NAD-dependent epimerase/dehydratase" evidence="2">
    <location>
        <begin position="4"/>
        <end position="262"/>
    </location>
</feature>